<keyword evidence="9" id="KW-0175">Coiled coil</keyword>
<accession>A0A0C3CNX3</accession>
<evidence type="ECO:0000256" key="2">
    <source>
        <dbReference type="ARBA" id="ARBA00004123"/>
    </source>
</evidence>
<keyword evidence="4" id="KW-0805">Transcription regulation</keyword>
<keyword evidence="7" id="KW-0539">Nucleus</keyword>
<evidence type="ECO:0000313" key="12">
    <source>
        <dbReference type="Proteomes" id="UP000054321"/>
    </source>
</evidence>
<dbReference type="GO" id="GO:0000976">
    <property type="term" value="F:transcription cis-regulatory region binding"/>
    <property type="evidence" value="ECO:0007669"/>
    <property type="project" value="InterPro"/>
</dbReference>
<evidence type="ECO:0000256" key="4">
    <source>
        <dbReference type="ARBA" id="ARBA00023015"/>
    </source>
</evidence>
<evidence type="ECO:0000259" key="10">
    <source>
        <dbReference type="PROSITE" id="PS50217"/>
    </source>
</evidence>
<organism evidence="11 12">
    <name type="scientific">Oidiodendron maius (strain Zn)</name>
    <dbReference type="NCBI Taxonomy" id="913774"/>
    <lineage>
        <taxon>Eukaryota</taxon>
        <taxon>Fungi</taxon>
        <taxon>Dikarya</taxon>
        <taxon>Ascomycota</taxon>
        <taxon>Pezizomycotina</taxon>
        <taxon>Leotiomycetes</taxon>
        <taxon>Leotiomycetes incertae sedis</taxon>
        <taxon>Myxotrichaceae</taxon>
        <taxon>Oidiodendron</taxon>
    </lineage>
</organism>
<dbReference type="GO" id="GO:0001228">
    <property type="term" value="F:DNA-binding transcription activator activity, RNA polymerase II-specific"/>
    <property type="evidence" value="ECO:0007669"/>
    <property type="project" value="TreeGrafter"/>
</dbReference>
<keyword evidence="12" id="KW-1185">Reference proteome</keyword>
<feature type="coiled-coil region" evidence="9">
    <location>
        <begin position="131"/>
        <end position="179"/>
    </location>
</feature>
<name>A0A0C3CNX3_OIDMZ</name>
<dbReference type="CDD" id="cd14688">
    <property type="entry name" value="bZIP_YAP"/>
    <property type="match status" value="1"/>
</dbReference>
<dbReference type="PROSITE" id="PS50217">
    <property type="entry name" value="BZIP"/>
    <property type="match status" value="1"/>
</dbReference>
<dbReference type="HOGENOM" id="CLU_1321406_0_0_1"/>
<evidence type="ECO:0000256" key="9">
    <source>
        <dbReference type="SAM" id="Coils"/>
    </source>
</evidence>
<reference evidence="11 12" key="1">
    <citation type="submission" date="2014-04" db="EMBL/GenBank/DDBJ databases">
        <authorList>
            <consortium name="DOE Joint Genome Institute"/>
            <person name="Kuo A."/>
            <person name="Martino E."/>
            <person name="Perotto S."/>
            <person name="Kohler A."/>
            <person name="Nagy L.G."/>
            <person name="Floudas D."/>
            <person name="Copeland A."/>
            <person name="Barry K.W."/>
            <person name="Cichocki N."/>
            <person name="Veneault-Fourrey C."/>
            <person name="LaButti K."/>
            <person name="Lindquist E.A."/>
            <person name="Lipzen A."/>
            <person name="Lundell T."/>
            <person name="Morin E."/>
            <person name="Murat C."/>
            <person name="Sun H."/>
            <person name="Tunlid A."/>
            <person name="Henrissat B."/>
            <person name="Grigoriev I.V."/>
            <person name="Hibbett D.S."/>
            <person name="Martin F."/>
            <person name="Nordberg H.P."/>
            <person name="Cantor M.N."/>
            <person name="Hua S.X."/>
        </authorList>
    </citation>
    <scope>NUCLEOTIDE SEQUENCE [LARGE SCALE GENOMIC DNA]</scope>
    <source>
        <strain evidence="11 12">Zn</strain>
    </source>
</reference>
<evidence type="ECO:0000256" key="5">
    <source>
        <dbReference type="ARBA" id="ARBA00023125"/>
    </source>
</evidence>
<dbReference type="Pfam" id="PF00170">
    <property type="entry name" value="bZIP_1"/>
    <property type="match status" value="1"/>
</dbReference>
<dbReference type="AlphaFoldDB" id="A0A0C3CNX3"/>
<gene>
    <name evidence="11" type="ORF">OIDMADRAFT_55262</name>
</gene>
<dbReference type="PANTHER" id="PTHR40621">
    <property type="entry name" value="TRANSCRIPTION FACTOR KAPC-RELATED"/>
    <property type="match status" value="1"/>
</dbReference>
<dbReference type="SMART" id="SM00338">
    <property type="entry name" value="BRLZ"/>
    <property type="match status" value="1"/>
</dbReference>
<dbReference type="InterPro" id="IPR004827">
    <property type="entry name" value="bZIP"/>
</dbReference>
<evidence type="ECO:0000256" key="8">
    <source>
        <dbReference type="ARBA" id="ARBA00044067"/>
    </source>
</evidence>
<dbReference type="Gene3D" id="1.20.5.170">
    <property type="match status" value="1"/>
</dbReference>
<sequence length="219" mass="24860">MLTTHADTDSSAYRQLYSGATTMYDSAFGSDTSTPFEIPLDYEFNAYNNVHGGTGIAHMQYPNATVGVSTATGELVSEGIHLEVIYKDIDLEALDKERGRSRRKSSNDKTANPYAAVRRRAQNRASQAAFRARQQQRTKELEEKLTQLEKEHQDLSQSYESLQLQHSITKQELETLQKSNSNQDGMPLVSTAYHWATEFKVETSDPYLIDSAEFYYHRD</sequence>
<keyword evidence="5" id="KW-0238">DNA-binding</keyword>
<dbReference type="GO" id="GO:0090575">
    <property type="term" value="C:RNA polymerase II transcription regulator complex"/>
    <property type="evidence" value="ECO:0007669"/>
    <property type="project" value="TreeGrafter"/>
</dbReference>
<dbReference type="STRING" id="913774.A0A0C3CNX3"/>
<dbReference type="PANTHER" id="PTHR40621:SF11">
    <property type="entry name" value="TRANSCRIPTION FACTOR KAPC-RELATED"/>
    <property type="match status" value="1"/>
</dbReference>
<evidence type="ECO:0000256" key="6">
    <source>
        <dbReference type="ARBA" id="ARBA00023163"/>
    </source>
</evidence>
<evidence type="ECO:0000313" key="11">
    <source>
        <dbReference type="EMBL" id="KIN00689.1"/>
    </source>
</evidence>
<comment type="function">
    <text evidence="1">Putative transcription factor.</text>
</comment>
<dbReference type="SUPFAM" id="SSF57959">
    <property type="entry name" value="Leucine zipper domain"/>
    <property type="match status" value="1"/>
</dbReference>
<evidence type="ECO:0000256" key="1">
    <source>
        <dbReference type="ARBA" id="ARBA00004049"/>
    </source>
</evidence>
<comment type="similarity">
    <text evidence="3">Belongs to the bZIP family.</text>
</comment>
<dbReference type="InParanoid" id="A0A0C3CNX3"/>
<proteinExistence type="inferred from homology"/>
<dbReference type="InterPro" id="IPR046347">
    <property type="entry name" value="bZIP_sf"/>
</dbReference>
<evidence type="ECO:0000256" key="7">
    <source>
        <dbReference type="ARBA" id="ARBA00023242"/>
    </source>
</evidence>
<dbReference type="EMBL" id="KN832877">
    <property type="protein sequence ID" value="KIN00689.1"/>
    <property type="molecule type" value="Genomic_DNA"/>
</dbReference>
<dbReference type="Proteomes" id="UP000054321">
    <property type="component" value="Unassembled WGS sequence"/>
</dbReference>
<comment type="subcellular location">
    <subcellularLocation>
        <location evidence="2">Nucleus</location>
    </subcellularLocation>
</comment>
<evidence type="ECO:0000256" key="3">
    <source>
        <dbReference type="ARBA" id="ARBA00007163"/>
    </source>
</evidence>
<feature type="domain" description="BZIP" evidence="10">
    <location>
        <begin position="118"/>
        <end position="176"/>
    </location>
</feature>
<keyword evidence="6" id="KW-0804">Transcription</keyword>
<dbReference type="PROSITE" id="PS00036">
    <property type="entry name" value="BZIP_BASIC"/>
    <property type="match status" value="1"/>
</dbReference>
<reference evidence="12" key="2">
    <citation type="submission" date="2015-01" db="EMBL/GenBank/DDBJ databases">
        <title>Evolutionary Origins and Diversification of the Mycorrhizal Mutualists.</title>
        <authorList>
            <consortium name="DOE Joint Genome Institute"/>
            <consortium name="Mycorrhizal Genomics Consortium"/>
            <person name="Kohler A."/>
            <person name="Kuo A."/>
            <person name="Nagy L.G."/>
            <person name="Floudas D."/>
            <person name="Copeland A."/>
            <person name="Barry K.W."/>
            <person name="Cichocki N."/>
            <person name="Veneault-Fourrey C."/>
            <person name="LaButti K."/>
            <person name="Lindquist E.A."/>
            <person name="Lipzen A."/>
            <person name="Lundell T."/>
            <person name="Morin E."/>
            <person name="Murat C."/>
            <person name="Riley R."/>
            <person name="Ohm R."/>
            <person name="Sun H."/>
            <person name="Tunlid A."/>
            <person name="Henrissat B."/>
            <person name="Grigoriev I.V."/>
            <person name="Hibbett D.S."/>
            <person name="Martin F."/>
        </authorList>
    </citation>
    <scope>NUCLEOTIDE SEQUENCE [LARGE SCALE GENOMIC DNA]</scope>
    <source>
        <strain evidence="12">Zn</strain>
    </source>
</reference>
<protein>
    <recommendedName>
        <fullName evidence="8">Putative transcription factor kapC</fullName>
    </recommendedName>
</protein>
<dbReference type="InterPro" id="IPR050936">
    <property type="entry name" value="AP-1-like"/>
</dbReference>